<protein>
    <recommendedName>
        <fullName evidence="3">Secreted protein</fullName>
    </recommendedName>
</protein>
<evidence type="ECO:0008006" key="3">
    <source>
        <dbReference type="Google" id="ProtNLM"/>
    </source>
</evidence>
<dbReference type="EMBL" id="CP097635">
    <property type="protein sequence ID" value="URI07688.1"/>
    <property type="molecule type" value="Genomic_DNA"/>
</dbReference>
<evidence type="ECO:0000313" key="1">
    <source>
        <dbReference type="EMBL" id="URI07688.1"/>
    </source>
</evidence>
<proteinExistence type="predicted"/>
<accession>A0ABY4S2K6</accession>
<name>A0ABY4S2K6_AQUTE</name>
<dbReference type="Proteomes" id="UP001056201">
    <property type="component" value="Chromosome 1"/>
</dbReference>
<sequence length="75" mass="7989">MRHLLATPGPFVPLAALLLGLAYLVLDPTPPRHVVVATRPARSDASEFGARTPVCHGVTLPLFNGVHSHSVTRLC</sequence>
<reference evidence="1" key="1">
    <citation type="submission" date="2022-05" db="EMBL/GenBank/DDBJ databases">
        <title>An RpoN-dependent PEP-CTERM gene is involved in floc formation of an Aquincola tertiaricarbonis strain.</title>
        <authorList>
            <person name="Qiu D."/>
            <person name="Xia M."/>
        </authorList>
    </citation>
    <scope>NUCLEOTIDE SEQUENCE</scope>
    <source>
        <strain evidence="1">RN12</strain>
    </source>
</reference>
<organism evidence="1 2">
    <name type="scientific">Aquincola tertiaricarbonis</name>
    <dbReference type="NCBI Taxonomy" id="391953"/>
    <lineage>
        <taxon>Bacteria</taxon>
        <taxon>Pseudomonadati</taxon>
        <taxon>Pseudomonadota</taxon>
        <taxon>Betaproteobacteria</taxon>
        <taxon>Burkholderiales</taxon>
        <taxon>Sphaerotilaceae</taxon>
        <taxon>Aquincola</taxon>
    </lineage>
</organism>
<evidence type="ECO:0000313" key="2">
    <source>
        <dbReference type="Proteomes" id="UP001056201"/>
    </source>
</evidence>
<dbReference type="RefSeq" id="WP_250195921.1">
    <property type="nucleotide sequence ID" value="NZ_CP097635.1"/>
</dbReference>
<keyword evidence="2" id="KW-1185">Reference proteome</keyword>
<gene>
    <name evidence="1" type="ORF">MW290_03455</name>
</gene>